<dbReference type="InterPro" id="IPR024435">
    <property type="entry name" value="HisRS-related_dom"/>
</dbReference>
<evidence type="ECO:0000256" key="3">
    <source>
        <dbReference type="ARBA" id="ARBA00022679"/>
    </source>
</evidence>
<dbReference type="PANTHER" id="PTHR11042:SF136">
    <property type="entry name" value="EIF-2-ALPHA KINASE GCN2"/>
    <property type="match status" value="1"/>
</dbReference>
<feature type="compositionally biased region" description="Polar residues" evidence="11">
    <location>
        <begin position="936"/>
        <end position="948"/>
    </location>
</feature>
<sequence>MTVTPQSPEFEIVIRSLDPDYQNKVFVRLHVRFTKTYPKTPPILSIKSSQGLSDEQLQRARSEIIKEASARLGYEMIYELSIFLQEFLSKNNIAHRITGKSFHEEMVQRNRDTQTDMELQSLQIEQQRAEEELIRKQYLEEKIQAELTRKEESAALMTERSKKRYQGSLSTNTQQQQKVVKQWSQYLTTLTFDIPISISKNIIKASNTFTTVVLEPTAVHDPYCIIYNAYPSDLSLEYSRLALNFNVQEYIIEGKHYQSGAGQKALKAVINMIQELTEVRHDYIVPIHTCTLKTIVDPEGGNLQESLRIYILTDPCQGDNANQTLKSTLEVCGTMGISKVRLYLKQILLALVHLHTAGFIHMSLHPENVLLKWSGPSGHKAKLFNVLYREKLAALHRVTPLSSFFGMPNNRIHRVAPEVIGQPDMIGRKNDIWCVGLLGLQMIFGLESVYGSEMGSEPELLNTYKDELPGSLFRVLSSMLSVQYQVRPTAIDILKDPFFSEGVPKREPSVLQLVLDSASKALKHDVNKRYSRVNSQSGTAATTPVDPSNQPMPHFSISNFRLQPDKEPLEPDASSHGVSAGVVNPKGNAPLPPIPSNDKSTNYPDTSLSAEVSGGMLVGTDLRRDKVPPVPSFVGIHRASTFSRYKLEYEEVDFLGKGGFGSVVKVRNRLDGRYYAIKRIKISADPRDKEREKILREVRTISGLQHQYIVRYYSTWEEEAPVKIKGKKGNHGELGYSSSDPEPSFGIDLDSDSSFDDSASDNNGLVMNSTTKSCREEPERSQGKKDNKETPTTKYEKEEQNEIDDDFSEFYDMNTDLFTADGFTSNFPHTSLRFGTMGEQELSDIGWKQSQSRNGNSKRNRRKGKSMECRSIQYTKKYPKQLSPENSGGSSESSDGSSDDSDEVDIQFASNCDGVESEIEIEFGSNGSSEDDESKGVSSQDEYTNSAMIRTKDNGNYSKEKYNILHIQMEYCENKTLSDLIAEGIDDSDEIWRLFRQILEGLVHIHNSKMIHRDLKPVNIFLSASGDVKIGDFGLATSNYAPIEARTSSTNLLSNSMSSVNITNISKVQDMTFTADIGTSIYVAPEVQNRSSKESVRYDQKVDMYSLGIILFEMCYPLKTAMERAKVITALRRPEIIFPEDFPFVDRKGAEKIIRKLLDHNILNRPSSSELLEDRELPQKVEKEYVKDIIKTVVDPSQPFYEILLGSMFSVTTDAHIDASYDYRTGKTRDEELNPVYLDRIREFMTHVFRKHAGVEISTPLLTPYLKDICYDGQVRTAKYIDPKGIVVDLPVDPVIPFARYVVRTDLKEIKRYCFDRFYRKNVAGGQPLYGNVANFDVVTNVEAHAVGISEVLSVTTDILKHLPSLQNVGLHIIFNHSIVLEAILFRNSHYRLEQGYAASGVGESPFSLTKPKIQQKDREIYGLLRRFYGTKLQYKREEIVSELFTHLFVNSAEIKAQIKSMLAGFDHLGDYIDAVDMLMGKDGLGGSAKMYPFEIRKKAQMHVQLLKQAFRELNEVLEMLNIFGVNQRILLCPLFTHHMSYYQNEYCFQVVTGAKSPDVLAVGGRYDSLIKHFSYLVNDSTHSNINSILGLTPNELTRNQVQQHSMNDGYEKARGSMAVASGSAALGTGSGVAGIGVSFNLDTIIRSMAKYQEDLLQKATIPSFGLWTRKRCDVVVASFGNRQLLAERVELARELWASNIRADFLYNDDPEMTMERLVRICQSQGMNWIVTLKLRSTSKTSGKHVGISEMAGRHSPMSSRPTSASSGRSTTPGDRFICKVRNILQRSEKEVSLKELCPWLLSAIHEQYQIDCVVHDFKSSKSSSLSNLFEPHPMPKENSLKSFGSAPDQTNPANTSSQPTFSANDERRYEVIFLDANKNGKNLNRQKAKQRTLITDRATGNVKKTLNDLKQNAPVLIIPISYKALKRLAAEESIINDDGFKKVFESSPAHQRNYIAELRSQLEKYIRQGTRYVWLYSSNDDESVILNGAE</sequence>
<feature type="compositionally biased region" description="Polar residues" evidence="11">
    <location>
        <begin position="1848"/>
        <end position="1863"/>
    </location>
</feature>
<dbReference type="OrthoDB" id="341578at2759"/>
<dbReference type="SMART" id="SM00220">
    <property type="entry name" value="S_TKc"/>
    <property type="match status" value="1"/>
</dbReference>
<evidence type="ECO:0000256" key="10">
    <source>
        <dbReference type="PROSITE-ProRule" id="PRU10141"/>
    </source>
</evidence>
<evidence type="ECO:0000256" key="5">
    <source>
        <dbReference type="ARBA" id="ARBA00022777"/>
    </source>
</evidence>
<dbReference type="Gene3D" id="3.30.930.10">
    <property type="entry name" value="Bira Bifunctional Protein, Domain 2"/>
    <property type="match status" value="1"/>
</dbReference>
<dbReference type="InterPro" id="IPR036621">
    <property type="entry name" value="Anticodon-bd_dom_sf"/>
</dbReference>
<dbReference type="GO" id="GO:0005737">
    <property type="term" value="C:cytoplasm"/>
    <property type="evidence" value="ECO:0007669"/>
    <property type="project" value="TreeGrafter"/>
</dbReference>
<comment type="similarity">
    <text evidence="7">Belongs to the protein kinase superfamily. Ser/Thr protein kinase family. GCN2 subfamily.</text>
</comment>
<dbReference type="GO" id="GO:0009893">
    <property type="term" value="P:positive regulation of metabolic process"/>
    <property type="evidence" value="ECO:0007669"/>
    <property type="project" value="UniProtKB-ARBA"/>
</dbReference>
<dbReference type="GO" id="GO:0005634">
    <property type="term" value="C:nucleus"/>
    <property type="evidence" value="ECO:0007669"/>
    <property type="project" value="TreeGrafter"/>
</dbReference>
<dbReference type="Gene3D" id="3.40.50.800">
    <property type="entry name" value="Anticodon-binding domain"/>
    <property type="match status" value="1"/>
</dbReference>
<dbReference type="EC" id="2.7.11.1" evidence="1"/>
<keyword evidence="6 10" id="KW-0067">ATP-binding</keyword>
<keyword evidence="15" id="KW-1185">Reference proteome</keyword>
<dbReference type="GO" id="GO:0005524">
    <property type="term" value="F:ATP binding"/>
    <property type="evidence" value="ECO:0007669"/>
    <property type="project" value="UniProtKB-UniRule"/>
</dbReference>
<dbReference type="PROSITE" id="PS00107">
    <property type="entry name" value="PROTEIN_KINASE_ATP"/>
    <property type="match status" value="1"/>
</dbReference>
<feature type="region of interest" description="Disordered" evidence="11">
    <location>
        <begin position="1751"/>
        <end position="1773"/>
    </location>
</feature>
<dbReference type="PROSITE" id="PS50908">
    <property type="entry name" value="RWD"/>
    <property type="match status" value="1"/>
</dbReference>
<dbReference type="Gene3D" id="3.10.110.10">
    <property type="entry name" value="Ubiquitin Conjugating Enzyme"/>
    <property type="match status" value="1"/>
</dbReference>
<evidence type="ECO:0000256" key="1">
    <source>
        <dbReference type="ARBA" id="ARBA00012513"/>
    </source>
</evidence>
<feature type="domain" description="Protein kinase" evidence="12">
    <location>
        <begin position="649"/>
        <end position="1177"/>
    </location>
</feature>
<dbReference type="SUPFAM" id="SSF56112">
    <property type="entry name" value="Protein kinase-like (PK-like)"/>
    <property type="match status" value="2"/>
</dbReference>
<dbReference type="SUPFAM" id="SSF55681">
    <property type="entry name" value="Class II aaRS and biotin synthetases"/>
    <property type="match status" value="1"/>
</dbReference>
<feature type="compositionally biased region" description="Acidic residues" evidence="11">
    <location>
        <begin position="749"/>
        <end position="759"/>
    </location>
</feature>
<dbReference type="Proteomes" id="UP001150538">
    <property type="component" value="Unassembled WGS sequence"/>
</dbReference>
<name>A0A9W8ABK3_9FUNG</name>
<gene>
    <name evidence="14" type="primary">GCN2</name>
    <name evidence="14" type="ORF">H4219_000557</name>
</gene>
<evidence type="ECO:0000256" key="8">
    <source>
        <dbReference type="ARBA" id="ARBA00047899"/>
    </source>
</evidence>
<dbReference type="CDD" id="cd23823">
    <property type="entry name" value="RWD_GCN2"/>
    <property type="match status" value="1"/>
</dbReference>
<comment type="catalytic activity">
    <reaction evidence="8">
        <text>L-threonyl-[protein] + ATP = O-phospho-L-threonyl-[protein] + ADP + H(+)</text>
        <dbReference type="Rhea" id="RHEA:46608"/>
        <dbReference type="Rhea" id="RHEA-COMP:11060"/>
        <dbReference type="Rhea" id="RHEA-COMP:11605"/>
        <dbReference type="ChEBI" id="CHEBI:15378"/>
        <dbReference type="ChEBI" id="CHEBI:30013"/>
        <dbReference type="ChEBI" id="CHEBI:30616"/>
        <dbReference type="ChEBI" id="CHEBI:61977"/>
        <dbReference type="ChEBI" id="CHEBI:456216"/>
        <dbReference type="EC" id="2.7.11.1"/>
    </reaction>
</comment>
<evidence type="ECO:0000313" key="15">
    <source>
        <dbReference type="Proteomes" id="UP001150538"/>
    </source>
</evidence>
<dbReference type="InterPro" id="IPR050339">
    <property type="entry name" value="CC_SR_Kinase"/>
</dbReference>
<dbReference type="Pfam" id="PF05773">
    <property type="entry name" value="RWD"/>
    <property type="match status" value="1"/>
</dbReference>
<feature type="region of interest" description="Disordered" evidence="11">
    <location>
        <begin position="728"/>
        <end position="805"/>
    </location>
</feature>
<comment type="catalytic activity">
    <reaction evidence="9">
        <text>L-seryl-[protein] + ATP = O-phospho-L-seryl-[protein] + ADP + H(+)</text>
        <dbReference type="Rhea" id="RHEA:17989"/>
        <dbReference type="Rhea" id="RHEA-COMP:9863"/>
        <dbReference type="Rhea" id="RHEA-COMP:11604"/>
        <dbReference type="ChEBI" id="CHEBI:15378"/>
        <dbReference type="ChEBI" id="CHEBI:29999"/>
        <dbReference type="ChEBI" id="CHEBI:30616"/>
        <dbReference type="ChEBI" id="CHEBI:83421"/>
        <dbReference type="ChEBI" id="CHEBI:456216"/>
        <dbReference type="EC" id="2.7.11.1"/>
    </reaction>
</comment>
<evidence type="ECO:0000256" key="4">
    <source>
        <dbReference type="ARBA" id="ARBA00022741"/>
    </source>
</evidence>
<dbReference type="InterPro" id="IPR017441">
    <property type="entry name" value="Protein_kinase_ATP_BS"/>
</dbReference>
<reference evidence="14" key="1">
    <citation type="submission" date="2022-07" db="EMBL/GenBank/DDBJ databases">
        <title>Phylogenomic reconstructions and comparative analyses of Kickxellomycotina fungi.</title>
        <authorList>
            <person name="Reynolds N.K."/>
            <person name="Stajich J.E."/>
            <person name="Barry K."/>
            <person name="Grigoriev I.V."/>
            <person name="Crous P."/>
            <person name="Smith M.E."/>
        </authorList>
    </citation>
    <scope>NUCLEOTIDE SEQUENCE</scope>
    <source>
        <strain evidence="14">NBRC 100468</strain>
    </source>
</reference>
<dbReference type="Pfam" id="PF00069">
    <property type="entry name" value="Pkinase"/>
    <property type="match status" value="3"/>
</dbReference>
<evidence type="ECO:0000259" key="12">
    <source>
        <dbReference type="PROSITE" id="PS50011"/>
    </source>
</evidence>
<proteinExistence type="inferred from homology"/>
<dbReference type="Pfam" id="PF12745">
    <property type="entry name" value="HGTP_anticodon2"/>
    <property type="match status" value="1"/>
</dbReference>
<dbReference type="Gene3D" id="1.10.510.10">
    <property type="entry name" value="Transferase(Phosphotransferase) domain 1"/>
    <property type="match status" value="2"/>
</dbReference>
<dbReference type="GO" id="GO:0007165">
    <property type="term" value="P:signal transduction"/>
    <property type="evidence" value="ECO:0007669"/>
    <property type="project" value="UniProtKB-ARBA"/>
</dbReference>
<dbReference type="EMBL" id="JANBPU010000004">
    <property type="protein sequence ID" value="KAJ1921520.1"/>
    <property type="molecule type" value="Genomic_DNA"/>
</dbReference>
<feature type="compositionally biased region" description="Low complexity" evidence="11">
    <location>
        <begin position="887"/>
        <end position="896"/>
    </location>
</feature>
<organism evidence="14 15">
    <name type="scientific">Mycoemilia scoparia</name>
    <dbReference type="NCBI Taxonomy" id="417184"/>
    <lineage>
        <taxon>Eukaryota</taxon>
        <taxon>Fungi</taxon>
        <taxon>Fungi incertae sedis</taxon>
        <taxon>Zoopagomycota</taxon>
        <taxon>Kickxellomycotina</taxon>
        <taxon>Kickxellomycetes</taxon>
        <taxon>Kickxellales</taxon>
        <taxon>Kickxellaceae</taxon>
        <taxon>Mycoemilia</taxon>
    </lineage>
</organism>
<feature type="compositionally biased region" description="Polar residues" evidence="11">
    <location>
        <begin position="762"/>
        <end position="772"/>
    </location>
</feature>
<feature type="domain" description="RWD" evidence="13">
    <location>
        <begin position="1"/>
        <end position="91"/>
    </location>
</feature>
<dbReference type="GO" id="GO:0004694">
    <property type="term" value="F:eukaryotic translation initiation factor 2alpha kinase activity"/>
    <property type="evidence" value="ECO:0007669"/>
    <property type="project" value="UniProtKB-ARBA"/>
</dbReference>
<dbReference type="InterPro" id="IPR008271">
    <property type="entry name" value="Ser/Thr_kinase_AS"/>
</dbReference>
<feature type="compositionally biased region" description="Polar residues" evidence="11">
    <location>
        <begin position="532"/>
        <end position="561"/>
    </location>
</feature>
<feature type="region of interest" description="Disordered" evidence="11">
    <location>
        <begin position="924"/>
        <end position="951"/>
    </location>
</feature>
<keyword evidence="14" id="KW-0648">Protein biosynthesis</keyword>
<keyword evidence="3 14" id="KW-0808">Transferase</keyword>
<dbReference type="PROSITE" id="PS00108">
    <property type="entry name" value="PROTEIN_KINASE_ST"/>
    <property type="match status" value="1"/>
</dbReference>
<comment type="caution">
    <text evidence="14">The sequence shown here is derived from an EMBL/GenBank/DDBJ whole genome shotgun (WGS) entry which is preliminary data.</text>
</comment>
<dbReference type="SUPFAM" id="SSF54495">
    <property type="entry name" value="UBC-like"/>
    <property type="match status" value="1"/>
</dbReference>
<feature type="compositionally biased region" description="Low complexity" evidence="11">
    <location>
        <begin position="1756"/>
        <end position="1773"/>
    </location>
</feature>
<evidence type="ECO:0000256" key="7">
    <source>
        <dbReference type="ARBA" id="ARBA00037982"/>
    </source>
</evidence>
<dbReference type="InterPro" id="IPR006575">
    <property type="entry name" value="RWD_dom"/>
</dbReference>
<evidence type="ECO:0000256" key="6">
    <source>
        <dbReference type="ARBA" id="ARBA00022840"/>
    </source>
</evidence>
<feature type="domain" description="Protein kinase" evidence="12">
    <location>
        <begin position="198"/>
        <end position="499"/>
    </location>
</feature>
<accession>A0A9W8ABK3</accession>
<dbReference type="InterPro" id="IPR045864">
    <property type="entry name" value="aa-tRNA-synth_II/BPL/LPL"/>
</dbReference>
<feature type="region of interest" description="Disordered" evidence="11">
    <location>
        <begin position="527"/>
        <end position="603"/>
    </location>
</feature>
<dbReference type="GO" id="GO:0003743">
    <property type="term" value="F:translation initiation factor activity"/>
    <property type="evidence" value="ECO:0007669"/>
    <property type="project" value="UniProtKB-KW"/>
</dbReference>
<feature type="region of interest" description="Disordered" evidence="11">
    <location>
        <begin position="1825"/>
        <end position="1863"/>
    </location>
</feature>
<evidence type="ECO:0000313" key="14">
    <source>
        <dbReference type="EMBL" id="KAJ1921520.1"/>
    </source>
</evidence>
<dbReference type="FunFam" id="3.10.110.10:FF:000050">
    <property type="entry name" value="eIF-2-alpha kinase GCN2"/>
    <property type="match status" value="1"/>
</dbReference>
<dbReference type="PROSITE" id="PS50011">
    <property type="entry name" value="PROTEIN_KINASE_DOM"/>
    <property type="match status" value="2"/>
</dbReference>
<evidence type="ECO:0000259" key="13">
    <source>
        <dbReference type="PROSITE" id="PS50908"/>
    </source>
</evidence>
<feature type="region of interest" description="Disordered" evidence="11">
    <location>
        <begin position="843"/>
        <end position="904"/>
    </location>
</feature>
<keyword evidence="4 10" id="KW-0547">Nucleotide-binding</keyword>
<dbReference type="InterPro" id="IPR000719">
    <property type="entry name" value="Prot_kinase_dom"/>
</dbReference>
<evidence type="ECO:0000256" key="9">
    <source>
        <dbReference type="ARBA" id="ARBA00048679"/>
    </source>
</evidence>
<dbReference type="PANTHER" id="PTHR11042">
    <property type="entry name" value="EUKARYOTIC TRANSLATION INITIATION FACTOR 2-ALPHA KINASE EIF2-ALPHA KINASE -RELATED"/>
    <property type="match status" value="1"/>
</dbReference>
<keyword evidence="2" id="KW-0723">Serine/threonine-protein kinase</keyword>
<dbReference type="InterPro" id="IPR011009">
    <property type="entry name" value="Kinase-like_dom_sf"/>
</dbReference>
<evidence type="ECO:0000256" key="2">
    <source>
        <dbReference type="ARBA" id="ARBA00022527"/>
    </source>
</evidence>
<protein>
    <recommendedName>
        <fullName evidence="1">non-specific serine/threonine protein kinase</fullName>
        <ecNumber evidence="1">2.7.11.1</ecNumber>
    </recommendedName>
</protein>
<keyword evidence="5 14" id="KW-0418">Kinase</keyword>
<feature type="compositionally biased region" description="Basic and acidic residues" evidence="11">
    <location>
        <begin position="773"/>
        <end position="800"/>
    </location>
</feature>
<feature type="binding site" evidence="10">
    <location>
        <position position="678"/>
    </location>
    <ligand>
        <name>ATP</name>
        <dbReference type="ChEBI" id="CHEBI:30616"/>
    </ligand>
</feature>
<keyword evidence="14" id="KW-0396">Initiation factor</keyword>
<dbReference type="InterPro" id="IPR016135">
    <property type="entry name" value="UBQ-conjugating_enzyme/RWD"/>
</dbReference>
<dbReference type="SMART" id="SM00591">
    <property type="entry name" value="RWD"/>
    <property type="match status" value="1"/>
</dbReference>
<evidence type="ECO:0000256" key="11">
    <source>
        <dbReference type="SAM" id="MobiDB-lite"/>
    </source>
</evidence>
<dbReference type="Gene3D" id="3.30.200.20">
    <property type="entry name" value="Phosphorylase Kinase, domain 1"/>
    <property type="match status" value="1"/>
</dbReference>